<sequence length="250" mass="28411">MPTYPPNRDVRIELIQDEQDLRENFACQYETFGQQTSNAFWLAMSPNADTDAGFEAGVKSGQNNFKKQSAHNGGHSWYLKAIAPDPETGKDTIAGIATWTENLHSRNPIPKEMNKERLEKLYPGNETEQRYVNQMFQSFLRRRGELVEEAGKEGRAVMVLDICVVRPRFQRRGIASELVKWGLRKAEELGQNGQAIECVTEASPMGKPVYVKLGFEAEGEVVYKVDEEFQNRKRSVDTVLRRPVGTKLVE</sequence>
<protein>
    <submittedName>
        <fullName evidence="2">GCN5-related N-acetyltransferase</fullName>
    </submittedName>
</protein>
<dbReference type="SUPFAM" id="SSF55729">
    <property type="entry name" value="Acyl-CoA N-acyltransferases (Nat)"/>
    <property type="match status" value="1"/>
</dbReference>
<dbReference type="Proteomes" id="UP000245771">
    <property type="component" value="Unassembled WGS sequence"/>
</dbReference>
<accession>A0A316VL76</accession>
<dbReference type="OrthoDB" id="2832510at2759"/>
<keyword evidence="2" id="KW-0808">Transferase</keyword>
<dbReference type="CDD" id="cd04301">
    <property type="entry name" value="NAT_SF"/>
    <property type="match status" value="1"/>
</dbReference>
<dbReference type="InterPro" id="IPR052523">
    <property type="entry name" value="Trichothecene_AcTrans"/>
</dbReference>
<dbReference type="InParanoid" id="A0A316VL76"/>
<gene>
    <name evidence="2" type="ORF">FA14DRAFT_177579</name>
</gene>
<evidence type="ECO:0000313" key="2">
    <source>
        <dbReference type="EMBL" id="PWN38306.1"/>
    </source>
</evidence>
<feature type="domain" description="N-acetyltransferase" evidence="1">
    <location>
        <begin position="101"/>
        <end position="245"/>
    </location>
</feature>
<dbReference type="Gene3D" id="3.40.630.30">
    <property type="match status" value="1"/>
</dbReference>
<reference evidence="2 3" key="1">
    <citation type="journal article" date="2018" name="Mol. Biol. Evol.">
        <title>Broad Genomic Sampling Reveals a Smut Pathogenic Ancestry of the Fungal Clade Ustilaginomycotina.</title>
        <authorList>
            <person name="Kijpornyongpan T."/>
            <person name="Mondo S.J."/>
            <person name="Barry K."/>
            <person name="Sandor L."/>
            <person name="Lee J."/>
            <person name="Lipzen A."/>
            <person name="Pangilinan J."/>
            <person name="LaButti K."/>
            <person name="Hainaut M."/>
            <person name="Henrissat B."/>
            <person name="Grigoriev I.V."/>
            <person name="Spatafora J.W."/>
            <person name="Aime M.C."/>
        </authorList>
    </citation>
    <scope>NUCLEOTIDE SEQUENCE [LARGE SCALE GENOMIC DNA]</scope>
    <source>
        <strain evidence="2 3">MCA 3882</strain>
    </source>
</reference>
<dbReference type="PROSITE" id="PS51186">
    <property type="entry name" value="GNAT"/>
    <property type="match status" value="1"/>
</dbReference>
<dbReference type="STRING" id="1280837.A0A316VL76"/>
<dbReference type="InterPro" id="IPR016181">
    <property type="entry name" value="Acyl_CoA_acyltransferase"/>
</dbReference>
<evidence type="ECO:0000259" key="1">
    <source>
        <dbReference type="PROSITE" id="PS51186"/>
    </source>
</evidence>
<dbReference type="GeneID" id="37022534"/>
<dbReference type="GO" id="GO:0016747">
    <property type="term" value="F:acyltransferase activity, transferring groups other than amino-acyl groups"/>
    <property type="evidence" value="ECO:0007669"/>
    <property type="project" value="InterPro"/>
</dbReference>
<keyword evidence="3" id="KW-1185">Reference proteome</keyword>
<dbReference type="AlphaFoldDB" id="A0A316VL76"/>
<dbReference type="EMBL" id="KZ819602">
    <property type="protein sequence ID" value="PWN38306.1"/>
    <property type="molecule type" value="Genomic_DNA"/>
</dbReference>
<proteinExistence type="predicted"/>
<dbReference type="RefSeq" id="XP_025358608.1">
    <property type="nucleotide sequence ID" value="XM_025500753.1"/>
</dbReference>
<dbReference type="PANTHER" id="PTHR42791:SF14">
    <property type="entry name" value="N-ACETYLTRANSFERASE DOMAIN-CONTAINING PROTEIN"/>
    <property type="match status" value="1"/>
</dbReference>
<dbReference type="PANTHER" id="PTHR42791">
    <property type="entry name" value="GNAT FAMILY ACETYLTRANSFERASE"/>
    <property type="match status" value="1"/>
</dbReference>
<evidence type="ECO:0000313" key="3">
    <source>
        <dbReference type="Proteomes" id="UP000245771"/>
    </source>
</evidence>
<organism evidence="2 3">
    <name type="scientific">Meira miltonrushii</name>
    <dbReference type="NCBI Taxonomy" id="1280837"/>
    <lineage>
        <taxon>Eukaryota</taxon>
        <taxon>Fungi</taxon>
        <taxon>Dikarya</taxon>
        <taxon>Basidiomycota</taxon>
        <taxon>Ustilaginomycotina</taxon>
        <taxon>Exobasidiomycetes</taxon>
        <taxon>Exobasidiales</taxon>
        <taxon>Brachybasidiaceae</taxon>
        <taxon>Meira</taxon>
    </lineage>
</organism>
<dbReference type="InterPro" id="IPR000182">
    <property type="entry name" value="GNAT_dom"/>
</dbReference>
<dbReference type="Pfam" id="PF13673">
    <property type="entry name" value="Acetyltransf_10"/>
    <property type="match status" value="1"/>
</dbReference>
<name>A0A316VL76_9BASI</name>